<protein>
    <recommendedName>
        <fullName evidence="2">alpha-L-rhamnosidase</fullName>
        <ecNumber evidence="2">3.2.1.40</ecNumber>
    </recommendedName>
</protein>
<accession>A0A9P5C2H1</accession>
<dbReference type="InterPro" id="IPR016007">
    <property type="entry name" value="Alpha_rhamnosid"/>
</dbReference>
<evidence type="ECO:0000256" key="3">
    <source>
        <dbReference type="ARBA" id="ARBA00022801"/>
    </source>
</evidence>
<evidence type="ECO:0000259" key="7">
    <source>
        <dbReference type="Pfam" id="PF17390"/>
    </source>
</evidence>
<dbReference type="Pfam" id="PF17390">
    <property type="entry name" value="Bac_rhamnosid_C"/>
    <property type="match status" value="1"/>
</dbReference>
<evidence type="ECO:0000259" key="5">
    <source>
        <dbReference type="Pfam" id="PF08531"/>
    </source>
</evidence>
<dbReference type="Gene3D" id="2.60.420.10">
    <property type="entry name" value="Maltose phosphorylase, domain 3"/>
    <property type="match status" value="1"/>
</dbReference>
<dbReference type="PIRSF" id="PIRSF010631">
    <property type="entry name" value="A-rhamnsds"/>
    <property type="match status" value="1"/>
</dbReference>
<dbReference type="PANTHER" id="PTHR33307">
    <property type="entry name" value="ALPHA-RHAMNOSIDASE (EUROFUNG)"/>
    <property type="match status" value="1"/>
</dbReference>
<evidence type="ECO:0000256" key="2">
    <source>
        <dbReference type="ARBA" id="ARBA00012652"/>
    </source>
</evidence>
<keyword evidence="3" id="KW-0378">Hydrolase</keyword>
<dbReference type="Pfam" id="PF25788">
    <property type="entry name" value="Ig_Rha78A_N"/>
    <property type="match status" value="1"/>
</dbReference>
<dbReference type="PANTHER" id="PTHR33307:SF6">
    <property type="entry name" value="ALPHA-RHAMNOSIDASE (EUROFUNG)-RELATED"/>
    <property type="match status" value="1"/>
</dbReference>
<dbReference type="InterPro" id="IPR013783">
    <property type="entry name" value="Ig-like_fold"/>
</dbReference>
<dbReference type="Gene3D" id="1.50.10.10">
    <property type="match status" value="1"/>
</dbReference>
<dbReference type="InterPro" id="IPR008902">
    <property type="entry name" value="Rhamnosid_concanavalin"/>
</dbReference>
<comment type="caution">
    <text evidence="8">The sequence shown here is derived from an EMBL/GenBank/DDBJ whole genome shotgun (WGS) entry which is preliminary data.</text>
</comment>
<dbReference type="InterPro" id="IPR013737">
    <property type="entry name" value="Bac_rhamnosid_N"/>
</dbReference>
<dbReference type="Pfam" id="PF17389">
    <property type="entry name" value="Bac_rhamnosid6H"/>
    <property type="match status" value="1"/>
</dbReference>
<evidence type="ECO:0000313" key="8">
    <source>
        <dbReference type="EMBL" id="KAF3042956.1"/>
    </source>
</evidence>
<name>A0A9P5C2H1_9PLEO</name>
<dbReference type="Gene3D" id="2.60.40.10">
    <property type="entry name" value="Immunoglobulins"/>
    <property type="match status" value="1"/>
</dbReference>
<dbReference type="OrthoDB" id="10036721at2759"/>
<dbReference type="EC" id="3.2.1.40" evidence="2"/>
<dbReference type="InterPro" id="IPR012341">
    <property type="entry name" value="6hp_glycosidase-like_sf"/>
</dbReference>
<dbReference type="Proteomes" id="UP000758155">
    <property type="component" value="Unassembled WGS sequence"/>
</dbReference>
<evidence type="ECO:0000313" key="9">
    <source>
        <dbReference type="Proteomes" id="UP000758155"/>
    </source>
</evidence>
<dbReference type="Gene3D" id="2.60.120.260">
    <property type="entry name" value="Galactose-binding domain-like"/>
    <property type="match status" value="2"/>
</dbReference>
<gene>
    <name evidence="8" type="ORF">E8E12_008472</name>
</gene>
<dbReference type="InterPro" id="IPR035396">
    <property type="entry name" value="Bac_rhamnosid6H"/>
</dbReference>
<feature type="domain" description="Alpha-L-rhamnosidase six-hairpin glycosidase" evidence="6">
    <location>
        <begin position="424"/>
        <end position="781"/>
    </location>
</feature>
<feature type="domain" description="Bacterial alpha-L-rhamnosidase N-terminal" evidence="5">
    <location>
        <begin position="140"/>
        <end position="309"/>
    </location>
</feature>
<feature type="domain" description="Alpha-L-rhamnosidase C-terminal" evidence="7">
    <location>
        <begin position="783"/>
        <end position="857"/>
    </location>
</feature>
<dbReference type="EMBL" id="SWKV01000014">
    <property type="protein sequence ID" value="KAF3042956.1"/>
    <property type="molecule type" value="Genomic_DNA"/>
</dbReference>
<evidence type="ECO:0000259" key="4">
    <source>
        <dbReference type="Pfam" id="PF05592"/>
    </source>
</evidence>
<comment type="catalytic activity">
    <reaction evidence="1">
        <text>Hydrolysis of terminal non-reducing alpha-L-rhamnose residues in alpha-L-rhamnosides.</text>
        <dbReference type="EC" id="3.2.1.40"/>
    </reaction>
</comment>
<dbReference type="GO" id="GO:0005975">
    <property type="term" value="P:carbohydrate metabolic process"/>
    <property type="evidence" value="ECO:0007669"/>
    <property type="project" value="InterPro"/>
</dbReference>
<evidence type="ECO:0000256" key="1">
    <source>
        <dbReference type="ARBA" id="ARBA00001445"/>
    </source>
</evidence>
<dbReference type="GO" id="GO:0030596">
    <property type="term" value="F:alpha-L-rhamnosidase activity"/>
    <property type="evidence" value="ECO:0007669"/>
    <property type="project" value="UniProtKB-EC"/>
</dbReference>
<dbReference type="SUPFAM" id="SSF48208">
    <property type="entry name" value="Six-hairpin glycosidases"/>
    <property type="match status" value="1"/>
</dbReference>
<dbReference type="Pfam" id="PF08531">
    <property type="entry name" value="Bac_rhamnosid_N"/>
    <property type="match status" value="1"/>
</dbReference>
<evidence type="ECO:0000259" key="6">
    <source>
        <dbReference type="Pfam" id="PF17389"/>
    </source>
</evidence>
<dbReference type="Pfam" id="PF05592">
    <property type="entry name" value="Bac_rhamnosid"/>
    <property type="match status" value="1"/>
</dbReference>
<dbReference type="AlphaFoldDB" id="A0A9P5C2H1"/>
<reference evidence="8" key="1">
    <citation type="submission" date="2019-04" db="EMBL/GenBank/DDBJ databases">
        <title>Sequencing of skin fungus with MAO and IRED activity.</title>
        <authorList>
            <person name="Marsaioli A.J."/>
            <person name="Bonatto J.M.C."/>
            <person name="Reis Junior O."/>
        </authorList>
    </citation>
    <scope>NUCLEOTIDE SEQUENCE</scope>
    <source>
        <strain evidence="8">28M1</strain>
    </source>
</reference>
<sequence length="871" mass="96084">MSVSISSVSFEHHHQAFGIGEAAPRVSWRFEGAAVDWEQTGYEIEITRDGVPRIFGANSSASTLVSWPDEPLTSSESATVRARAYGSGSATDWSDTVSVEAALLDGDWAGALPIAADRNTEVNASHKPILFRRAFELNSTVASARLYVTGLGIYEAQINGQRVGDHVLAPGYMSYQFRHTYDTYDVTDLLNSGGNAIGVAVGEGWWSGRWGFQNMRNLYGDTIGLLALLSVTNEDGTKQKIKTDLTWHASADGPTVSAELYDGEVYDSRLEIDGWSESSFNDSQWLGVKQLPTPKGMLTPPDGPPIRRIQTIKPQRIFESPTGKTLVDFGQNLVGWLRFNVQGPSGTNITIRHAEVLDEGEIGVRPLRSAKAIDTFILNGKDNQTWEPSFTYHGFRYVEVNGWPDSTTLDGEHLTAIVVHSDMERTGYFECSNKLLNRFHENVIWSMIGNFLSVPTDCPQRDERLGWTGDAHAFMPTSNYLFDASGFWRSWLRDVWSETSTGGKNSTPHIVPTLDPDFKNNGSDSFRRPTAIWGDVIVGNPWALYQTTGDKRMLEEQYPGAQAWIESGIPRNEAGLWNRSTFQYADWLDPLSPPDAPGNATTHKHLVADSYLIQMTRLLSQISHALDKTEEAQKYASDRQGLISAFHDAWIEPYNGLIANVTQTALTLGIRFDIFDEATRAQAASTLNSIIANNSFLVGTGFAGTQQLGFALSSINSTDTFYKMLLQTSVPSWLYQVVMNGTTTWERWDSMLPNGMINPGEMTSFNHYAFGSVADWIHQKIGGLAPSEPGWKTTLVAPEPGGNITSANATYLSPYGVFRSTWNVTGAGFALEVQIPPNARADVVLPDGKNKIIKVGSGIHYFALETYTLPE</sequence>
<proteinExistence type="predicted"/>
<organism evidence="8 9">
    <name type="scientific">Didymella heteroderae</name>
    <dbReference type="NCBI Taxonomy" id="1769908"/>
    <lineage>
        <taxon>Eukaryota</taxon>
        <taxon>Fungi</taxon>
        <taxon>Dikarya</taxon>
        <taxon>Ascomycota</taxon>
        <taxon>Pezizomycotina</taxon>
        <taxon>Dothideomycetes</taxon>
        <taxon>Pleosporomycetidae</taxon>
        <taxon>Pleosporales</taxon>
        <taxon>Pleosporineae</taxon>
        <taxon>Didymellaceae</taxon>
        <taxon>Didymella</taxon>
    </lineage>
</organism>
<dbReference type="InterPro" id="IPR035398">
    <property type="entry name" value="Bac_rhamnosid_C"/>
</dbReference>
<keyword evidence="9" id="KW-1185">Reference proteome</keyword>
<dbReference type="InterPro" id="IPR008928">
    <property type="entry name" value="6-hairpin_glycosidase_sf"/>
</dbReference>
<feature type="domain" description="Alpha-L-rhamnosidase concanavalin-like" evidence="4">
    <location>
        <begin position="321"/>
        <end position="420"/>
    </location>
</feature>